<feature type="transmembrane region" description="Helical" evidence="7">
    <location>
        <begin position="118"/>
        <end position="140"/>
    </location>
</feature>
<keyword evidence="4 7" id="KW-1133">Transmembrane helix</keyword>
<gene>
    <name evidence="8" type="ORF">IEZ26_06225</name>
</gene>
<feature type="region of interest" description="Disordered" evidence="6">
    <location>
        <begin position="1"/>
        <end position="22"/>
    </location>
</feature>
<comment type="caution">
    <text evidence="8">The sequence shown here is derived from an EMBL/GenBank/DDBJ whole genome shotgun (WGS) entry which is preliminary data.</text>
</comment>
<name>A0ABR8NAK5_9ACTN</name>
<reference evidence="8 9" key="1">
    <citation type="submission" date="2020-09" db="EMBL/GenBank/DDBJ databases">
        <title>novel species in genus Nocardioides.</title>
        <authorList>
            <person name="Zhang G."/>
        </authorList>
    </citation>
    <scope>NUCLEOTIDE SEQUENCE [LARGE SCALE GENOMIC DNA]</scope>
    <source>
        <strain evidence="8 9">KCTC 39551</strain>
    </source>
</reference>
<dbReference type="Pfam" id="PF02653">
    <property type="entry name" value="BPD_transp_2"/>
    <property type="match status" value="1"/>
</dbReference>
<organism evidence="8 9">
    <name type="scientific">Nocardioides cavernae</name>
    <dbReference type="NCBI Taxonomy" id="1921566"/>
    <lineage>
        <taxon>Bacteria</taxon>
        <taxon>Bacillati</taxon>
        <taxon>Actinomycetota</taxon>
        <taxon>Actinomycetes</taxon>
        <taxon>Propionibacteriales</taxon>
        <taxon>Nocardioidaceae</taxon>
        <taxon>Nocardioides</taxon>
    </lineage>
</organism>
<dbReference type="EMBL" id="JACXYZ010000001">
    <property type="protein sequence ID" value="MBD3924210.1"/>
    <property type="molecule type" value="Genomic_DNA"/>
</dbReference>
<keyword evidence="3 7" id="KW-0812">Transmembrane</keyword>
<evidence type="ECO:0000256" key="4">
    <source>
        <dbReference type="ARBA" id="ARBA00022989"/>
    </source>
</evidence>
<evidence type="ECO:0000256" key="7">
    <source>
        <dbReference type="SAM" id="Phobius"/>
    </source>
</evidence>
<dbReference type="PANTHER" id="PTHR32196">
    <property type="entry name" value="ABC TRANSPORTER PERMEASE PROTEIN YPHD-RELATED-RELATED"/>
    <property type="match status" value="1"/>
</dbReference>
<feature type="transmembrane region" description="Helical" evidence="7">
    <location>
        <begin position="39"/>
        <end position="57"/>
    </location>
</feature>
<evidence type="ECO:0000313" key="8">
    <source>
        <dbReference type="EMBL" id="MBD3924210.1"/>
    </source>
</evidence>
<keyword evidence="9" id="KW-1185">Reference proteome</keyword>
<dbReference type="Proteomes" id="UP000618818">
    <property type="component" value="Unassembled WGS sequence"/>
</dbReference>
<evidence type="ECO:0000313" key="9">
    <source>
        <dbReference type="Proteomes" id="UP000618818"/>
    </source>
</evidence>
<accession>A0ABR8NAK5</accession>
<sequence>MNDLSVLEPSAAGPPPGAEGSVSIRSTQTFREALMSARALPIAVATMLLFLVSPAVASGSLSESSLLSTLPFAAILAVAAIGQTLVVQQGGFDLSVAGAISLSAAIVTQVPNGQDDRLLMALAVAVGVITLAGTVVGLCIRYLDVSPIVATLALNALFLGAVQQLTQGSPQNAPQSLTSFALGRTLGVPNTALVAVVVVAGVAFVGSRTIAGRRFNAVGSSARAARIAGIRQDRYLVATYALAAFTYAVAGLLVAGFLKTPNLYVGNPYLLTTVAAVVIGGTALTGGTGTVVGTAVGALFLCQLEALLFASGSGTAIRYVIEGAIVALGVGLRLLPWRQVVKLLPAPSERRAKEGDTE</sequence>
<protein>
    <submittedName>
        <fullName evidence="8">ABC transporter permease</fullName>
    </submittedName>
</protein>
<evidence type="ECO:0000256" key="3">
    <source>
        <dbReference type="ARBA" id="ARBA00022692"/>
    </source>
</evidence>
<evidence type="ECO:0000256" key="1">
    <source>
        <dbReference type="ARBA" id="ARBA00004651"/>
    </source>
</evidence>
<comment type="subcellular location">
    <subcellularLocation>
        <location evidence="1">Cell membrane</location>
        <topology evidence="1">Multi-pass membrane protein</topology>
    </subcellularLocation>
</comment>
<dbReference type="InterPro" id="IPR001851">
    <property type="entry name" value="ABC_transp_permease"/>
</dbReference>
<feature type="transmembrane region" description="Helical" evidence="7">
    <location>
        <begin position="316"/>
        <end position="335"/>
    </location>
</feature>
<proteinExistence type="predicted"/>
<keyword evidence="2" id="KW-1003">Cell membrane</keyword>
<feature type="transmembrane region" description="Helical" evidence="7">
    <location>
        <begin position="264"/>
        <end position="284"/>
    </location>
</feature>
<feature type="transmembrane region" description="Helical" evidence="7">
    <location>
        <begin position="235"/>
        <end position="258"/>
    </location>
</feature>
<keyword evidence="5 7" id="KW-0472">Membrane</keyword>
<evidence type="ECO:0000256" key="2">
    <source>
        <dbReference type="ARBA" id="ARBA00022475"/>
    </source>
</evidence>
<evidence type="ECO:0000256" key="5">
    <source>
        <dbReference type="ARBA" id="ARBA00023136"/>
    </source>
</evidence>
<feature type="transmembrane region" description="Helical" evidence="7">
    <location>
        <begin position="186"/>
        <end position="206"/>
    </location>
</feature>
<feature type="transmembrane region" description="Helical" evidence="7">
    <location>
        <begin position="69"/>
        <end position="87"/>
    </location>
</feature>
<dbReference type="CDD" id="cd06579">
    <property type="entry name" value="TM_PBP1_transp_AraH_like"/>
    <property type="match status" value="1"/>
</dbReference>
<dbReference type="RefSeq" id="WP_191193998.1">
    <property type="nucleotide sequence ID" value="NZ_JACXYZ010000001.1"/>
</dbReference>
<evidence type="ECO:0000256" key="6">
    <source>
        <dbReference type="SAM" id="MobiDB-lite"/>
    </source>
</evidence>
<feature type="transmembrane region" description="Helical" evidence="7">
    <location>
        <begin position="147"/>
        <end position="166"/>
    </location>
</feature>